<keyword evidence="5" id="KW-0325">Glycoprotein</keyword>
<proteinExistence type="inferred from homology"/>
<evidence type="ECO:0000256" key="3">
    <source>
        <dbReference type="ARBA" id="ARBA00022525"/>
    </source>
</evidence>
<protein>
    <submittedName>
        <fullName evidence="8">Uncharacterized protein</fullName>
    </submittedName>
</protein>
<dbReference type="FunFam" id="1.10.238.20:FF:000001">
    <property type="entry name" value="General odorant-binding protein lush"/>
    <property type="match status" value="1"/>
</dbReference>
<evidence type="ECO:0000256" key="2">
    <source>
        <dbReference type="ARBA" id="ARBA00008098"/>
    </source>
</evidence>
<dbReference type="CDD" id="cd23992">
    <property type="entry name" value="PBP_GOBP"/>
    <property type="match status" value="1"/>
</dbReference>
<comment type="function">
    <text evidence="6">May be a carrier protein for lipids.</text>
</comment>
<evidence type="ECO:0000256" key="1">
    <source>
        <dbReference type="ARBA" id="ARBA00004613"/>
    </source>
</evidence>
<dbReference type="AlphaFoldDB" id="A0A8K0GES4"/>
<dbReference type="InterPro" id="IPR006170">
    <property type="entry name" value="PBP/GOBP"/>
</dbReference>
<reference evidence="8" key="1">
    <citation type="submission" date="2019-08" db="EMBL/GenBank/DDBJ databases">
        <title>The genome of the North American firefly Photinus pyralis.</title>
        <authorList>
            <consortium name="Photinus pyralis genome working group"/>
            <person name="Fallon T.R."/>
            <person name="Sander Lower S.E."/>
            <person name="Weng J.-K."/>
        </authorList>
    </citation>
    <scope>NUCLEOTIDE SEQUENCE</scope>
    <source>
        <strain evidence="8">TRF0915ILg1</strain>
        <tissue evidence="8">Whole body</tissue>
    </source>
</reference>
<comment type="similarity">
    <text evidence="2">Belongs to the PBP/GOBP family.</text>
</comment>
<dbReference type="GO" id="GO:0005615">
    <property type="term" value="C:extracellular space"/>
    <property type="evidence" value="ECO:0007669"/>
    <property type="project" value="TreeGrafter"/>
</dbReference>
<evidence type="ECO:0000256" key="7">
    <source>
        <dbReference type="SAM" id="SignalP"/>
    </source>
</evidence>
<keyword evidence="9" id="KW-1185">Reference proteome</keyword>
<dbReference type="InterPro" id="IPR036728">
    <property type="entry name" value="PBP_GOBP_sf"/>
</dbReference>
<keyword evidence="4 7" id="KW-0732">Signal</keyword>
<evidence type="ECO:0000256" key="6">
    <source>
        <dbReference type="ARBA" id="ARBA00056866"/>
    </source>
</evidence>
<organism evidence="8 9">
    <name type="scientific">Ignelater luminosus</name>
    <name type="common">Cucubano</name>
    <name type="synonym">Pyrophorus luminosus</name>
    <dbReference type="NCBI Taxonomy" id="2038154"/>
    <lineage>
        <taxon>Eukaryota</taxon>
        <taxon>Metazoa</taxon>
        <taxon>Ecdysozoa</taxon>
        <taxon>Arthropoda</taxon>
        <taxon>Hexapoda</taxon>
        <taxon>Insecta</taxon>
        <taxon>Pterygota</taxon>
        <taxon>Neoptera</taxon>
        <taxon>Endopterygota</taxon>
        <taxon>Coleoptera</taxon>
        <taxon>Polyphaga</taxon>
        <taxon>Elateriformia</taxon>
        <taxon>Elateroidea</taxon>
        <taxon>Elateridae</taxon>
        <taxon>Agrypninae</taxon>
        <taxon>Pyrophorini</taxon>
        <taxon>Ignelater</taxon>
    </lineage>
</organism>
<dbReference type="EMBL" id="VTPC01001432">
    <property type="protein sequence ID" value="KAF2901980.1"/>
    <property type="molecule type" value="Genomic_DNA"/>
</dbReference>
<evidence type="ECO:0000256" key="5">
    <source>
        <dbReference type="ARBA" id="ARBA00023180"/>
    </source>
</evidence>
<dbReference type="Proteomes" id="UP000801492">
    <property type="component" value="Unassembled WGS sequence"/>
</dbReference>
<dbReference type="SMART" id="SM00708">
    <property type="entry name" value="PhBP"/>
    <property type="match status" value="1"/>
</dbReference>
<dbReference type="Pfam" id="PF01395">
    <property type="entry name" value="PBP_GOBP"/>
    <property type="match status" value="1"/>
</dbReference>
<evidence type="ECO:0000256" key="4">
    <source>
        <dbReference type="ARBA" id="ARBA00022729"/>
    </source>
</evidence>
<name>A0A8K0GES4_IGNLU</name>
<comment type="subcellular location">
    <subcellularLocation>
        <location evidence="1">Secreted</location>
    </subcellularLocation>
</comment>
<feature type="chain" id="PRO_5035461207" evidence="7">
    <location>
        <begin position="19"/>
        <end position="136"/>
    </location>
</feature>
<keyword evidence="3" id="KW-0964">Secreted</keyword>
<dbReference type="PANTHER" id="PTHR11857">
    <property type="entry name" value="ODORANT BINDING PROTEIN-RELATED"/>
    <property type="match status" value="1"/>
</dbReference>
<sequence length="136" mass="15313">MKTIAILVIVALIGSSHQQDNPDRAKFRENAEACMKETSADQEVVRKAFRDGEFADDSKLKCFFKCIYQKMGTLDANGKIDLSRVMSRVPPNADKAKMDEILTKCSQLKADDTCQLAFDVAKCMREAWKLIHPNPN</sequence>
<comment type="caution">
    <text evidence="8">The sequence shown here is derived from an EMBL/GenBank/DDBJ whole genome shotgun (WGS) entry which is preliminary data.</text>
</comment>
<dbReference type="Gene3D" id="1.10.238.20">
    <property type="entry name" value="Pheromone/general odorant binding protein domain"/>
    <property type="match status" value="1"/>
</dbReference>
<evidence type="ECO:0000313" key="9">
    <source>
        <dbReference type="Proteomes" id="UP000801492"/>
    </source>
</evidence>
<evidence type="ECO:0000313" key="8">
    <source>
        <dbReference type="EMBL" id="KAF2901980.1"/>
    </source>
</evidence>
<dbReference type="OrthoDB" id="6601693at2759"/>
<dbReference type="SUPFAM" id="SSF47565">
    <property type="entry name" value="Insect pheromone/odorant-binding proteins"/>
    <property type="match status" value="1"/>
</dbReference>
<dbReference type="GO" id="GO:0007608">
    <property type="term" value="P:sensory perception of smell"/>
    <property type="evidence" value="ECO:0007669"/>
    <property type="project" value="TreeGrafter"/>
</dbReference>
<accession>A0A8K0GES4</accession>
<feature type="signal peptide" evidence="7">
    <location>
        <begin position="1"/>
        <end position="18"/>
    </location>
</feature>
<dbReference type="GO" id="GO:0005549">
    <property type="term" value="F:odorant binding"/>
    <property type="evidence" value="ECO:0007669"/>
    <property type="project" value="InterPro"/>
</dbReference>
<gene>
    <name evidence="8" type="ORF">ILUMI_04206</name>
</gene>